<dbReference type="SUPFAM" id="SSF47095">
    <property type="entry name" value="HMG-box"/>
    <property type="match status" value="1"/>
</dbReference>
<accession>A0ABD3QDX7</accession>
<keyword evidence="1" id="KW-0238">DNA-binding</keyword>
<keyword evidence="5" id="KW-1185">Reference proteome</keyword>
<feature type="compositionally biased region" description="Polar residues" evidence="2">
    <location>
        <begin position="317"/>
        <end position="328"/>
    </location>
</feature>
<reference evidence="4 5" key="1">
    <citation type="journal article" date="2020" name="G3 (Bethesda)">
        <title>Improved Reference Genome for Cyclotella cryptica CCMP332, a Model for Cell Wall Morphogenesis, Salinity Adaptation, and Lipid Production in Diatoms (Bacillariophyta).</title>
        <authorList>
            <person name="Roberts W.R."/>
            <person name="Downey K.M."/>
            <person name="Ruck E.C."/>
            <person name="Traller J.C."/>
            <person name="Alverson A.J."/>
        </authorList>
    </citation>
    <scope>NUCLEOTIDE SEQUENCE [LARGE SCALE GENOMIC DNA]</scope>
    <source>
        <strain evidence="4 5">CCMP332</strain>
    </source>
</reference>
<sequence length="409" mass="44139">MEKKKSFEDIGRVIGQRWREILPDELAKYQELAKEDAERYRNEMKVFYEEELALMCSGHASVTAPLDDDRKPSATDQRPTSNKQTTHKIQQHQQQQPTIGQERFTAASPSAALSAPIGASSLATATQTTTNLMGVEQLLQLQTMLQQQEKSSFPPRESNIESLVNEINAQRLAIQRRLVALLQESEMLRAKDRLLEQLHANLSGASGTDARTHVAAPTGPGFQVSISSDLQAAFPRNVQGARNPGADNFGVTRSTSRMVPSLGQFLNQSQQALTTDNASLLTQLMASNGQQHQQFAAISGAPTAAASSTNQSSTTSDDGTNPSFANNITHSLQSVPMNDLQTLIARSAAGSTSQTQTSGLFGLAGSFFLGNPNNSPQPPPDIASLIAQIIASQQNNERSSGHTGDTERN</sequence>
<evidence type="ECO:0000256" key="2">
    <source>
        <dbReference type="SAM" id="MobiDB-lite"/>
    </source>
</evidence>
<feature type="region of interest" description="Disordered" evidence="2">
    <location>
        <begin position="298"/>
        <end position="328"/>
    </location>
</feature>
<dbReference type="AlphaFoldDB" id="A0ABD3QDX7"/>
<dbReference type="GO" id="GO:0005634">
    <property type="term" value="C:nucleus"/>
    <property type="evidence" value="ECO:0007669"/>
    <property type="project" value="UniProtKB-UniRule"/>
</dbReference>
<name>A0ABD3QDX7_9STRA</name>
<feature type="region of interest" description="Disordered" evidence="2">
    <location>
        <begin position="390"/>
        <end position="409"/>
    </location>
</feature>
<comment type="caution">
    <text evidence="4">The sequence shown here is derived from an EMBL/GenBank/DDBJ whole genome shotgun (WGS) entry which is preliminary data.</text>
</comment>
<feature type="compositionally biased region" description="Low complexity" evidence="2">
    <location>
        <begin position="91"/>
        <end position="111"/>
    </location>
</feature>
<evidence type="ECO:0000256" key="1">
    <source>
        <dbReference type="PROSITE-ProRule" id="PRU00267"/>
    </source>
</evidence>
<dbReference type="EMBL" id="JABMIG020000047">
    <property type="protein sequence ID" value="KAL3798287.1"/>
    <property type="molecule type" value="Genomic_DNA"/>
</dbReference>
<proteinExistence type="predicted"/>
<dbReference type="InterPro" id="IPR009071">
    <property type="entry name" value="HMG_box_dom"/>
</dbReference>
<feature type="DNA-binding region" description="HMG box" evidence="1">
    <location>
        <begin position="1"/>
        <end position="48"/>
    </location>
</feature>
<dbReference type="GO" id="GO:0003677">
    <property type="term" value="F:DNA binding"/>
    <property type="evidence" value="ECO:0007669"/>
    <property type="project" value="UniProtKB-UniRule"/>
</dbReference>
<keyword evidence="1" id="KW-0539">Nucleus</keyword>
<dbReference type="Gene3D" id="1.10.30.10">
    <property type="entry name" value="High mobility group box domain"/>
    <property type="match status" value="1"/>
</dbReference>
<dbReference type="Proteomes" id="UP001516023">
    <property type="component" value="Unassembled WGS sequence"/>
</dbReference>
<feature type="domain" description="HMG box" evidence="3">
    <location>
        <begin position="1"/>
        <end position="48"/>
    </location>
</feature>
<organism evidence="4 5">
    <name type="scientific">Cyclotella cryptica</name>
    <dbReference type="NCBI Taxonomy" id="29204"/>
    <lineage>
        <taxon>Eukaryota</taxon>
        <taxon>Sar</taxon>
        <taxon>Stramenopiles</taxon>
        <taxon>Ochrophyta</taxon>
        <taxon>Bacillariophyta</taxon>
        <taxon>Coscinodiscophyceae</taxon>
        <taxon>Thalassiosirophycidae</taxon>
        <taxon>Stephanodiscales</taxon>
        <taxon>Stephanodiscaceae</taxon>
        <taxon>Cyclotella</taxon>
    </lineage>
</organism>
<evidence type="ECO:0000259" key="3">
    <source>
        <dbReference type="PROSITE" id="PS50118"/>
    </source>
</evidence>
<evidence type="ECO:0000313" key="4">
    <source>
        <dbReference type="EMBL" id="KAL3798287.1"/>
    </source>
</evidence>
<gene>
    <name evidence="4" type="ORF">HJC23_000201</name>
</gene>
<feature type="region of interest" description="Disordered" evidence="2">
    <location>
        <begin position="63"/>
        <end position="111"/>
    </location>
</feature>
<dbReference type="InterPro" id="IPR036910">
    <property type="entry name" value="HMG_box_dom_sf"/>
</dbReference>
<protein>
    <recommendedName>
        <fullName evidence="3">HMG box domain-containing protein</fullName>
    </recommendedName>
</protein>
<evidence type="ECO:0000313" key="5">
    <source>
        <dbReference type="Proteomes" id="UP001516023"/>
    </source>
</evidence>
<feature type="compositionally biased region" description="Low complexity" evidence="2">
    <location>
        <begin position="298"/>
        <end position="316"/>
    </location>
</feature>
<dbReference type="PROSITE" id="PS50118">
    <property type="entry name" value="HMG_BOX_2"/>
    <property type="match status" value="1"/>
</dbReference>